<feature type="region of interest" description="Disordered" evidence="1">
    <location>
        <begin position="179"/>
        <end position="219"/>
    </location>
</feature>
<protein>
    <recommendedName>
        <fullName evidence="2">Protein SirB1 N-terminal domain-containing protein</fullName>
    </recommendedName>
</protein>
<comment type="caution">
    <text evidence="3">The sequence shown here is derived from an EMBL/GenBank/DDBJ whole genome shotgun (WGS) entry which is preliminary data.</text>
</comment>
<reference evidence="3" key="1">
    <citation type="journal article" date="2021" name="Proc. Natl. Acad. Sci. U.S.A.">
        <title>Three genomes in the algal genus Volvox reveal the fate of a haploid sex-determining region after a transition to homothallism.</title>
        <authorList>
            <person name="Yamamoto K."/>
            <person name="Hamaji T."/>
            <person name="Kawai-Toyooka H."/>
            <person name="Matsuzaki R."/>
            <person name="Takahashi F."/>
            <person name="Nishimura Y."/>
            <person name="Kawachi M."/>
            <person name="Noguchi H."/>
            <person name="Minakuchi Y."/>
            <person name="Umen J.G."/>
            <person name="Toyoda A."/>
            <person name="Nozaki H."/>
        </authorList>
    </citation>
    <scope>NUCLEOTIDE SEQUENCE</scope>
    <source>
        <strain evidence="3">NIES-3780</strain>
    </source>
</reference>
<gene>
    <name evidence="3" type="ORF">Vafri_9466</name>
</gene>
<dbReference type="InterPro" id="IPR032698">
    <property type="entry name" value="SirB1_N"/>
</dbReference>
<name>A0A8J4B8X5_9CHLO</name>
<feature type="region of interest" description="Disordered" evidence="1">
    <location>
        <begin position="398"/>
        <end position="431"/>
    </location>
</feature>
<feature type="region of interest" description="Disordered" evidence="1">
    <location>
        <begin position="443"/>
        <end position="478"/>
    </location>
</feature>
<keyword evidence="4" id="KW-1185">Reference proteome</keyword>
<dbReference type="Proteomes" id="UP000747399">
    <property type="component" value="Unassembled WGS sequence"/>
</dbReference>
<proteinExistence type="predicted"/>
<dbReference type="EMBL" id="BNCO01000016">
    <property type="protein sequence ID" value="GIL53826.1"/>
    <property type="molecule type" value="Genomic_DNA"/>
</dbReference>
<organism evidence="3 4">
    <name type="scientific">Volvox africanus</name>
    <dbReference type="NCBI Taxonomy" id="51714"/>
    <lineage>
        <taxon>Eukaryota</taxon>
        <taxon>Viridiplantae</taxon>
        <taxon>Chlorophyta</taxon>
        <taxon>core chlorophytes</taxon>
        <taxon>Chlorophyceae</taxon>
        <taxon>CS clade</taxon>
        <taxon>Chlamydomonadales</taxon>
        <taxon>Volvocaceae</taxon>
        <taxon>Volvox</taxon>
    </lineage>
</organism>
<accession>A0A8J4B8X5</accession>
<evidence type="ECO:0000313" key="4">
    <source>
        <dbReference type="Proteomes" id="UP000747399"/>
    </source>
</evidence>
<dbReference type="Pfam" id="PF13369">
    <property type="entry name" value="Transglut_core2"/>
    <property type="match status" value="1"/>
</dbReference>
<feature type="domain" description="Protein SirB1 N-terminal" evidence="2">
    <location>
        <begin position="286"/>
        <end position="354"/>
    </location>
</feature>
<evidence type="ECO:0000313" key="3">
    <source>
        <dbReference type="EMBL" id="GIL53826.1"/>
    </source>
</evidence>
<evidence type="ECO:0000259" key="2">
    <source>
        <dbReference type="Pfam" id="PF13369"/>
    </source>
</evidence>
<sequence>MPQVSVKLYRLLHRVRKDYSKSQIPFVGIIGFQVPPVLDPRSQLKNAFRSTAATNTGITGRQDSDGFRALRQAQQQLEILRNTEEVTREALQGWFQLCESWAARLHGSRGTAYTVVSHGDYKDACANRTAQGDMHRGGSNDRVDGKRTMMEADLKQLATALEEGALLVDRLYDSNHLSLEDFDTEDGPREGEESVPDSSCDGADEATISSRGGLGNDLPPVPLRVPSVLAIRRQLDDLAAAVAASHPGLFPYFRVRDRVGSGDSCPGGGGFDLGSGGTGRSDPIFSMRQQLEAISKVLFHQLKFRHEPVEWVYDGLAPALLPQVVKRRRGIPLSLAILYCCVARRLGVSAAPVKAAAGGAPGISEGPAALHNLPPEVAVRQAGRTVALAPSLDTWLVAAAPPQPQPSPGISSEPGRDGAAVWSRSGTQTQTDAGQVIADAAGPGATAATTGSHSEEAGSIATGRLARGSDTGKPVAADGPRLGLQLYVDVDKRGRVLDAAEARGRYTDLQVVGGVIAVMEFAGWH</sequence>
<evidence type="ECO:0000256" key="1">
    <source>
        <dbReference type="SAM" id="MobiDB-lite"/>
    </source>
</evidence>
<dbReference type="PANTHER" id="PTHR31350">
    <property type="entry name" value="SI:DKEY-261L7.2"/>
    <property type="match status" value="1"/>
</dbReference>
<dbReference type="AlphaFoldDB" id="A0A8J4B8X5"/>
<dbReference type="PANTHER" id="PTHR31350:SF29">
    <property type="entry name" value="PROTEIN SIRB1 N-TERMINAL DOMAIN-CONTAINING PROTEIN"/>
    <property type="match status" value="1"/>
</dbReference>